<feature type="domain" description="A9CJY8-like N-terminal" evidence="1">
    <location>
        <begin position="166"/>
        <end position="210"/>
    </location>
</feature>
<organism evidence="2">
    <name type="scientific">marine metagenome</name>
    <dbReference type="NCBI Taxonomy" id="408172"/>
    <lineage>
        <taxon>unclassified sequences</taxon>
        <taxon>metagenomes</taxon>
        <taxon>ecological metagenomes</taxon>
    </lineage>
</organism>
<dbReference type="SUPFAM" id="SSF55021">
    <property type="entry name" value="ACT-like"/>
    <property type="match status" value="1"/>
</dbReference>
<proteinExistence type="predicted"/>
<dbReference type="InterPro" id="IPR049447">
    <property type="entry name" value="A9CJY8-like_N"/>
</dbReference>
<dbReference type="Pfam" id="PF21631">
    <property type="entry name" value="A9CJY8-like_N"/>
    <property type="match status" value="1"/>
</dbReference>
<accession>A0A381XJM7</accession>
<protein>
    <recommendedName>
        <fullName evidence="1">A9CJY8-like N-terminal domain-containing protein</fullName>
    </recommendedName>
</protein>
<dbReference type="InterPro" id="IPR045865">
    <property type="entry name" value="ACT-like_dom_sf"/>
</dbReference>
<evidence type="ECO:0000313" key="2">
    <source>
        <dbReference type="EMBL" id="SVA64956.1"/>
    </source>
</evidence>
<name>A0A381XJM7_9ZZZZ</name>
<reference evidence="2" key="1">
    <citation type="submission" date="2018-05" db="EMBL/GenBank/DDBJ databases">
        <authorList>
            <person name="Lanie J.A."/>
            <person name="Ng W.-L."/>
            <person name="Kazmierczak K.M."/>
            <person name="Andrzejewski T.M."/>
            <person name="Davidsen T.M."/>
            <person name="Wayne K.J."/>
            <person name="Tettelin H."/>
            <person name="Glass J.I."/>
            <person name="Rusch D."/>
            <person name="Podicherti R."/>
            <person name="Tsui H.-C.T."/>
            <person name="Winkler M.E."/>
        </authorList>
    </citation>
    <scope>NUCLEOTIDE SEQUENCE</scope>
</reference>
<dbReference type="AlphaFoldDB" id="A0A381XJM7"/>
<dbReference type="EMBL" id="UINC01015422">
    <property type="protein sequence ID" value="SVA64956.1"/>
    <property type="molecule type" value="Genomic_DNA"/>
</dbReference>
<sequence>MARQFSNPLKISRALELYVQGFKLSVIRDRIKGIDGTPSLRTLSGWLNKFRRVDSENIDADRPIEWRHIGFNGLPWDSSSYLASLNFSSDLPSLRRARWWWRIHITAPDLSESEVISIADNCVLLDHMELLAINLSSSYPVTWENIWERVSVGGGGNSVGDIRLEESYAVCRFDHAQTLPGWIGSDGIVSITRSSSGVTVICPDKEIPSDAPVSRGWIGYRLAKSRDNIQSAGKMVVSTWDSTYLFCSPTSSN</sequence>
<dbReference type="Gene3D" id="3.30.2130.10">
    <property type="entry name" value="VC0802-like"/>
    <property type="match status" value="1"/>
</dbReference>
<gene>
    <name evidence="2" type="ORF">METZ01_LOCUS117810</name>
</gene>
<evidence type="ECO:0000259" key="1">
    <source>
        <dbReference type="Pfam" id="PF21631"/>
    </source>
</evidence>